<evidence type="ECO:0000256" key="1">
    <source>
        <dbReference type="SAM" id="Phobius"/>
    </source>
</evidence>
<dbReference type="RefSeq" id="WP_379900194.1">
    <property type="nucleotide sequence ID" value="NZ_JBHULM010000001.1"/>
</dbReference>
<name>A0ABW5JWT9_9FLAO</name>
<dbReference type="EMBL" id="JBHULM010000001">
    <property type="protein sequence ID" value="MFD2540976.1"/>
    <property type="molecule type" value="Genomic_DNA"/>
</dbReference>
<reference evidence="3" key="1">
    <citation type="journal article" date="2019" name="Int. J. Syst. Evol. Microbiol.">
        <title>The Global Catalogue of Microorganisms (GCM) 10K type strain sequencing project: providing services to taxonomists for standard genome sequencing and annotation.</title>
        <authorList>
            <consortium name="The Broad Institute Genomics Platform"/>
            <consortium name="The Broad Institute Genome Sequencing Center for Infectious Disease"/>
            <person name="Wu L."/>
            <person name="Ma J."/>
        </authorList>
    </citation>
    <scope>NUCLEOTIDE SEQUENCE [LARGE SCALE GENOMIC DNA]</scope>
    <source>
        <strain evidence="3">KCTC 42808</strain>
    </source>
</reference>
<proteinExistence type="predicted"/>
<gene>
    <name evidence="2" type="ORF">ACFSSB_01480</name>
</gene>
<accession>A0ABW5JWT9</accession>
<sequence>MITEELIKKYFLTKSKTIKAYLIGNEDKLFLTEDHDHIKNVFKSNKKEGRMIFYRINYFIAVIFLLGSFFMVMSWLSQINNIQDILYIFVLLAPLLLIFLKPLVHLFALKNRRNNKNISMYKELYGEQNFNKLNITSEIQDQKEKGISKGLFIGVIVAVIILYFIF</sequence>
<evidence type="ECO:0000313" key="2">
    <source>
        <dbReference type="EMBL" id="MFD2540976.1"/>
    </source>
</evidence>
<keyword evidence="1" id="KW-1133">Transmembrane helix</keyword>
<organism evidence="2 3">
    <name type="scientific">Lacinutrix gracilariae</name>
    <dbReference type="NCBI Taxonomy" id="1747198"/>
    <lineage>
        <taxon>Bacteria</taxon>
        <taxon>Pseudomonadati</taxon>
        <taxon>Bacteroidota</taxon>
        <taxon>Flavobacteriia</taxon>
        <taxon>Flavobacteriales</taxon>
        <taxon>Flavobacteriaceae</taxon>
        <taxon>Lacinutrix</taxon>
    </lineage>
</organism>
<dbReference type="Proteomes" id="UP001597467">
    <property type="component" value="Unassembled WGS sequence"/>
</dbReference>
<feature type="transmembrane region" description="Helical" evidence="1">
    <location>
        <begin position="52"/>
        <end position="73"/>
    </location>
</feature>
<keyword evidence="1" id="KW-0472">Membrane</keyword>
<feature type="transmembrane region" description="Helical" evidence="1">
    <location>
        <begin position="147"/>
        <end position="165"/>
    </location>
</feature>
<keyword evidence="3" id="KW-1185">Reference proteome</keyword>
<keyword evidence="1" id="KW-0812">Transmembrane</keyword>
<evidence type="ECO:0000313" key="3">
    <source>
        <dbReference type="Proteomes" id="UP001597467"/>
    </source>
</evidence>
<protein>
    <submittedName>
        <fullName evidence="2">Uncharacterized protein</fullName>
    </submittedName>
</protein>
<feature type="transmembrane region" description="Helical" evidence="1">
    <location>
        <begin position="85"/>
        <end position="109"/>
    </location>
</feature>
<comment type="caution">
    <text evidence="2">The sequence shown here is derived from an EMBL/GenBank/DDBJ whole genome shotgun (WGS) entry which is preliminary data.</text>
</comment>